<organism evidence="4">
    <name type="scientific">viral metagenome</name>
    <dbReference type="NCBI Taxonomy" id="1070528"/>
    <lineage>
        <taxon>unclassified sequences</taxon>
        <taxon>metagenomes</taxon>
        <taxon>organismal metagenomes</taxon>
    </lineage>
</organism>
<dbReference type="SUPFAM" id="SSF63562">
    <property type="entry name" value="RPB6/omega subunit-like"/>
    <property type="match status" value="1"/>
</dbReference>
<dbReference type="GO" id="GO:0005736">
    <property type="term" value="C:RNA polymerase I complex"/>
    <property type="evidence" value="ECO:0007669"/>
    <property type="project" value="TreeGrafter"/>
</dbReference>
<reference evidence="4" key="1">
    <citation type="journal article" date="2020" name="Nature">
        <title>Giant virus diversity and host interactions through global metagenomics.</title>
        <authorList>
            <person name="Schulz F."/>
            <person name="Roux S."/>
            <person name="Paez-Espino D."/>
            <person name="Jungbluth S."/>
            <person name="Walsh D.A."/>
            <person name="Denef V.J."/>
            <person name="McMahon K.D."/>
            <person name="Konstantinidis K.T."/>
            <person name="Eloe-Fadrosh E.A."/>
            <person name="Kyrpides N.C."/>
            <person name="Woyke T."/>
        </authorList>
    </citation>
    <scope>NUCLEOTIDE SEQUENCE</scope>
    <source>
        <strain evidence="4">GVMAG-M-3300024261-37</strain>
    </source>
</reference>
<proteinExistence type="predicted"/>
<evidence type="ECO:0000256" key="1">
    <source>
        <dbReference type="ARBA" id="ARBA00022478"/>
    </source>
</evidence>
<protein>
    <recommendedName>
        <fullName evidence="5">DNA-directed RNA polymerase</fullName>
    </recommendedName>
</protein>
<dbReference type="GO" id="GO:0005665">
    <property type="term" value="C:RNA polymerase II, core complex"/>
    <property type="evidence" value="ECO:0007669"/>
    <property type="project" value="TreeGrafter"/>
</dbReference>
<dbReference type="InterPro" id="IPR006110">
    <property type="entry name" value="Pol_omega/Rpo6/RPB6"/>
</dbReference>
<dbReference type="InterPro" id="IPR036161">
    <property type="entry name" value="RPB6/omega-like_sf"/>
</dbReference>
<name>A0A6C0IQK7_9ZZZZ</name>
<feature type="region of interest" description="Disordered" evidence="3">
    <location>
        <begin position="1"/>
        <end position="60"/>
    </location>
</feature>
<dbReference type="GO" id="GO:0006366">
    <property type="term" value="P:transcription by RNA polymerase II"/>
    <property type="evidence" value="ECO:0007669"/>
    <property type="project" value="TreeGrafter"/>
</dbReference>
<dbReference type="GO" id="GO:0003899">
    <property type="term" value="F:DNA-directed RNA polymerase activity"/>
    <property type="evidence" value="ECO:0007669"/>
    <property type="project" value="InterPro"/>
</dbReference>
<sequence length="185" mass="21229">MDNLSKDKPNITTTEINIPGEGVKENIVKPPTVEIEEMKFDPPPQETEDESESDEDEDQDFKKFDQDLQKNILLDYHPELKQISYEEMMTLSTVVRDKNGIIIDPLHTTIPILTRYEQAKVVGLRAKQINAGSNPFVDVPSHVIDGITIAEKEFIEKKIPFIIRRPIPNGVSEYWKLEDLEILEV</sequence>
<evidence type="ECO:0000256" key="2">
    <source>
        <dbReference type="ARBA" id="ARBA00023163"/>
    </source>
</evidence>
<dbReference type="GO" id="GO:0003677">
    <property type="term" value="F:DNA binding"/>
    <property type="evidence" value="ECO:0007669"/>
    <property type="project" value="InterPro"/>
</dbReference>
<dbReference type="PANTHER" id="PTHR47227">
    <property type="entry name" value="DNA-DIRECTED RNA POLYMERASE SUBUNIT K"/>
    <property type="match status" value="1"/>
</dbReference>
<dbReference type="Gene3D" id="3.90.940.10">
    <property type="match status" value="1"/>
</dbReference>
<keyword evidence="2" id="KW-0804">Transcription</keyword>
<dbReference type="GO" id="GO:0005666">
    <property type="term" value="C:RNA polymerase III complex"/>
    <property type="evidence" value="ECO:0007669"/>
    <property type="project" value="TreeGrafter"/>
</dbReference>
<dbReference type="EMBL" id="MN740232">
    <property type="protein sequence ID" value="QHT94870.1"/>
    <property type="molecule type" value="Genomic_DNA"/>
</dbReference>
<evidence type="ECO:0008006" key="5">
    <source>
        <dbReference type="Google" id="ProtNLM"/>
    </source>
</evidence>
<evidence type="ECO:0000313" key="4">
    <source>
        <dbReference type="EMBL" id="QHT94870.1"/>
    </source>
</evidence>
<dbReference type="GO" id="GO:0042797">
    <property type="term" value="P:tRNA transcription by RNA polymerase III"/>
    <property type="evidence" value="ECO:0007669"/>
    <property type="project" value="TreeGrafter"/>
</dbReference>
<dbReference type="GO" id="GO:0006360">
    <property type="term" value="P:transcription by RNA polymerase I"/>
    <property type="evidence" value="ECO:0007669"/>
    <property type="project" value="TreeGrafter"/>
</dbReference>
<dbReference type="PANTHER" id="PTHR47227:SF5">
    <property type="entry name" value="DNA-DIRECTED RNA POLYMERASES I, II, AND III SUBUNIT RPABC2"/>
    <property type="match status" value="1"/>
</dbReference>
<accession>A0A6C0IQK7</accession>
<dbReference type="AlphaFoldDB" id="A0A6C0IQK7"/>
<keyword evidence="1" id="KW-0240">DNA-directed RNA polymerase</keyword>
<feature type="compositionally biased region" description="Acidic residues" evidence="3">
    <location>
        <begin position="46"/>
        <end position="59"/>
    </location>
</feature>
<evidence type="ECO:0000256" key="3">
    <source>
        <dbReference type="SAM" id="MobiDB-lite"/>
    </source>
</evidence>
<dbReference type="Pfam" id="PF01192">
    <property type="entry name" value="RNA_pol_Rpb6"/>
    <property type="match status" value="1"/>
</dbReference>